<dbReference type="AlphaFoldDB" id="A0A6A0BBE7"/>
<sequence length="220" mass="24857">MGANDLKSAEKDKLNQMLSQLQRLEQLRHARQNLISDVKKKSEMKTRQIALIIAVMLALFVAISVAFAMNLLAASSSGIQNILKFTIVIFVIGTGVFYLFVKFLMTRGFLKTIFKTMADKAEVASQTQKNDLLGESQQIIQNPIFTQSDVPSKYFNIQNIRMILRYFDSGQAYSIKMAVSLFENDLATQADHYQNKFQNEPTIYELEVQACAHKGGQTID</sequence>
<feature type="transmembrane region" description="Helical" evidence="2">
    <location>
        <begin position="49"/>
        <end position="73"/>
    </location>
</feature>
<organism evidence="3 4">
    <name type="scientific">Pseudolactococcus hodotermopsidis</name>
    <dbReference type="NCBI Taxonomy" id="2709157"/>
    <lineage>
        <taxon>Bacteria</taxon>
        <taxon>Bacillati</taxon>
        <taxon>Bacillota</taxon>
        <taxon>Bacilli</taxon>
        <taxon>Lactobacillales</taxon>
        <taxon>Streptococcaceae</taxon>
        <taxon>Pseudolactococcus</taxon>
    </lineage>
</organism>
<keyword evidence="2" id="KW-0472">Membrane</keyword>
<feature type="coiled-coil region" evidence="1">
    <location>
        <begin position="4"/>
        <end position="44"/>
    </location>
</feature>
<keyword evidence="1" id="KW-0175">Coiled coil</keyword>
<feature type="transmembrane region" description="Helical" evidence="2">
    <location>
        <begin position="85"/>
        <end position="105"/>
    </location>
</feature>
<protein>
    <submittedName>
        <fullName evidence="3">Uncharacterized protein</fullName>
    </submittedName>
</protein>
<dbReference type="RefSeq" id="WP_172207748.1">
    <property type="nucleotide sequence ID" value="NZ_BLLI01000009.1"/>
</dbReference>
<dbReference type="EMBL" id="BLLI01000009">
    <property type="protein sequence ID" value="GFH41975.1"/>
    <property type="molecule type" value="Genomic_DNA"/>
</dbReference>
<dbReference type="Proteomes" id="UP000480303">
    <property type="component" value="Unassembled WGS sequence"/>
</dbReference>
<keyword evidence="4" id="KW-1185">Reference proteome</keyword>
<keyword evidence="2" id="KW-1133">Transmembrane helix</keyword>
<keyword evidence="2" id="KW-0812">Transmembrane</keyword>
<proteinExistence type="predicted"/>
<gene>
    <name evidence="3" type="ORF">Hs30E_05260</name>
</gene>
<evidence type="ECO:0000256" key="2">
    <source>
        <dbReference type="SAM" id="Phobius"/>
    </source>
</evidence>
<evidence type="ECO:0000313" key="4">
    <source>
        <dbReference type="Proteomes" id="UP000480303"/>
    </source>
</evidence>
<accession>A0A6A0BBE7</accession>
<evidence type="ECO:0000313" key="3">
    <source>
        <dbReference type="EMBL" id="GFH41975.1"/>
    </source>
</evidence>
<evidence type="ECO:0000256" key="1">
    <source>
        <dbReference type="SAM" id="Coils"/>
    </source>
</evidence>
<name>A0A6A0BBE7_9LACT</name>
<reference evidence="3 4" key="1">
    <citation type="submission" date="2020-02" db="EMBL/GenBank/DDBJ databases">
        <title>Draft genome sequence of Lactococcus sp. Hs30E4-3.</title>
        <authorList>
            <person name="Noda S."/>
            <person name="Yuki M."/>
            <person name="Ohkuma M."/>
        </authorList>
    </citation>
    <scope>NUCLEOTIDE SEQUENCE [LARGE SCALE GENOMIC DNA]</scope>
    <source>
        <strain evidence="3 4">Hs30E4-3</strain>
    </source>
</reference>
<comment type="caution">
    <text evidence="3">The sequence shown here is derived from an EMBL/GenBank/DDBJ whole genome shotgun (WGS) entry which is preliminary data.</text>
</comment>